<feature type="compositionally biased region" description="Acidic residues" evidence="1">
    <location>
        <begin position="241"/>
        <end position="278"/>
    </location>
</feature>
<dbReference type="EMBL" id="QJKD01000004">
    <property type="protein sequence ID" value="PXX54304.1"/>
    <property type="molecule type" value="Genomic_DNA"/>
</dbReference>
<organism evidence="4 5">
    <name type="scientific">Hungatella effluvii</name>
    <dbReference type="NCBI Taxonomy" id="1096246"/>
    <lineage>
        <taxon>Bacteria</taxon>
        <taxon>Bacillati</taxon>
        <taxon>Bacillota</taxon>
        <taxon>Clostridia</taxon>
        <taxon>Lachnospirales</taxon>
        <taxon>Lachnospiraceae</taxon>
        <taxon>Hungatella</taxon>
    </lineage>
</organism>
<dbReference type="Pfam" id="PF16976">
    <property type="entry name" value="RcpC"/>
    <property type="match status" value="1"/>
</dbReference>
<dbReference type="GeneID" id="86061155"/>
<name>A0A2V3YL07_9FIRM</name>
<evidence type="ECO:0000259" key="2">
    <source>
        <dbReference type="Pfam" id="PF08666"/>
    </source>
</evidence>
<dbReference type="InterPro" id="IPR031571">
    <property type="entry name" value="RcpC_dom"/>
</dbReference>
<sequence length="292" mass="31479">MKLNNRFIFGLLSILLAAVIAFVALPTIAKQTNGKTEIVRITKPVLKGEQLSADNTETVEVGSYNLPPNIAHSLDDVKGLYATADLSQGDYILSSKISAVPVSSDVALNNIPSGKVAISLTVKTLASGLSDKLQPGDIIRVYHFLDAAQEVPELRFVRVLSVTDAKGVNVDNAKEPVEDEEKQQSATITVLASPEQARVITSLENDGVAHVALISRGNEKLAEELLAEQDTILQEIYFPEPSEEETEEMDGEADNPDTESNEENGEEPASTEENETAEETGNSSKKDSDNNT</sequence>
<evidence type="ECO:0000259" key="3">
    <source>
        <dbReference type="Pfam" id="PF16976"/>
    </source>
</evidence>
<evidence type="ECO:0000313" key="5">
    <source>
        <dbReference type="Proteomes" id="UP000248057"/>
    </source>
</evidence>
<dbReference type="InterPro" id="IPR013974">
    <property type="entry name" value="SAF"/>
</dbReference>
<feature type="region of interest" description="Disordered" evidence="1">
    <location>
        <begin position="238"/>
        <end position="292"/>
    </location>
</feature>
<dbReference type="CDD" id="cd11614">
    <property type="entry name" value="SAF_CpaB_FlgA_like"/>
    <property type="match status" value="1"/>
</dbReference>
<proteinExistence type="predicted"/>
<keyword evidence="5" id="KW-1185">Reference proteome</keyword>
<reference evidence="4 5" key="1">
    <citation type="submission" date="2018-05" db="EMBL/GenBank/DDBJ databases">
        <title>Genomic Encyclopedia of Type Strains, Phase IV (KMG-IV): sequencing the most valuable type-strain genomes for metagenomic binning, comparative biology and taxonomic classification.</title>
        <authorList>
            <person name="Goeker M."/>
        </authorList>
    </citation>
    <scope>NUCLEOTIDE SEQUENCE [LARGE SCALE GENOMIC DNA]</scope>
    <source>
        <strain evidence="4 5">DSM 24995</strain>
    </source>
</reference>
<dbReference type="RefSeq" id="WP_110322645.1">
    <property type="nucleotide sequence ID" value="NZ_QJKD01000004.1"/>
</dbReference>
<feature type="domain" description="Flp pilus assembly protein RcpC/CpaB" evidence="3">
    <location>
        <begin position="110"/>
        <end position="213"/>
    </location>
</feature>
<accession>A0A2V3YL07</accession>
<protein>
    <submittedName>
        <fullName evidence="4">Pilus assembly protein CpaB</fullName>
    </submittedName>
</protein>
<feature type="domain" description="SAF" evidence="2">
    <location>
        <begin position="41"/>
        <end position="97"/>
    </location>
</feature>
<evidence type="ECO:0000313" key="4">
    <source>
        <dbReference type="EMBL" id="PXX54304.1"/>
    </source>
</evidence>
<evidence type="ECO:0000256" key="1">
    <source>
        <dbReference type="SAM" id="MobiDB-lite"/>
    </source>
</evidence>
<comment type="caution">
    <text evidence="4">The sequence shown here is derived from an EMBL/GenBank/DDBJ whole genome shotgun (WGS) entry which is preliminary data.</text>
</comment>
<dbReference type="AlphaFoldDB" id="A0A2V3YL07"/>
<dbReference type="Proteomes" id="UP000248057">
    <property type="component" value="Unassembled WGS sequence"/>
</dbReference>
<gene>
    <name evidence="4" type="ORF">DFR60_104129</name>
</gene>
<dbReference type="Pfam" id="PF08666">
    <property type="entry name" value="SAF"/>
    <property type="match status" value="1"/>
</dbReference>